<organism evidence="1">
    <name type="scientific">Deinococcus sonorensis KR-87</name>
    <dbReference type="NCBI Taxonomy" id="694439"/>
    <lineage>
        <taxon>Bacteria</taxon>
        <taxon>Thermotogati</taxon>
        <taxon>Deinococcota</taxon>
        <taxon>Deinococci</taxon>
        <taxon>Deinococcales</taxon>
        <taxon>Deinococcaceae</taxon>
        <taxon>Deinococcus</taxon>
    </lineage>
</organism>
<accession>A0AAU7UD38</accession>
<gene>
    <name evidence="1" type="ORF">ABOD76_07315</name>
</gene>
<dbReference type="RefSeq" id="WP_350244153.1">
    <property type="nucleotide sequence ID" value="NZ_CP158299.1"/>
</dbReference>
<name>A0AAU7UD38_9DEIO</name>
<sequence length="160" mass="16170">MTRPPVLLLAAVLFASCAPTLQDTAGRVVNVRSGQEGTIRFPAGLPTRALLPGDPDNVVVTLGQDRYSGKATVLGEAPPLGLSVSFAGGYQSGGGPDGFFSGVGVQAPGGPRPGSATRPGNLIAKTPQGKTLSCTFQVDRSGHGIGDCQDSAGGTYTLQF</sequence>
<evidence type="ECO:0000313" key="1">
    <source>
        <dbReference type="EMBL" id="XBV86102.1"/>
    </source>
</evidence>
<proteinExistence type="predicted"/>
<dbReference type="AlphaFoldDB" id="A0AAU7UD38"/>
<dbReference type="PROSITE" id="PS51257">
    <property type="entry name" value="PROKAR_LIPOPROTEIN"/>
    <property type="match status" value="1"/>
</dbReference>
<dbReference type="EMBL" id="CP158299">
    <property type="protein sequence ID" value="XBV86102.1"/>
    <property type="molecule type" value="Genomic_DNA"/>
</dbReference>
<evidence type="ECO:0008006" key="2">
    <source>
        <dbReference type="Google" id="ProtNLM"/>
    </source>
</evidence>
<dbReference type="KEGG" id="dsc:ABOD76_07315"/>
<protein>
    <recommendedName>
        <fullName evidence="2">Lipoprotein</fullName>
    </recommendedName>
</protein>
<reference evidence="1" key="1">
    <citation type="submission" date="2024-06" db="EMBL/GenBank/DDBJ databases">
        <title>Draft Genome Sequence of Deinococcus sonorensis Type Strain KR-87, a Biofilm Producing Representative of the Genus Deinococcus.</title>
        <authorList>
            <person name="Boren L.S."/>
            <person name="Grosso R.A."/>
            <person name="Hugenberg-Cox A.N."/>
            <person name="Hill J.T.E."/>
            <person name="Albert C.M."/>
            <person name="Tuohy J.M."/>
        </authorList>
    </citation>
    <scope>NUCLEOTIDE SEQUENCE</scope>
    <source>
        <strain evidence="1">KR-87</strain>
    </source>
</reference>